<reference evidence="1" key="1">
    <citation type="journal article" date="2023" name="G3 (Bethesda)">
        <title>A reference genome for the long-term kleptoplast-retaining sea slug Elysia crispata morphotype clarki.</title>
        <authorList>
            <person name="Eastman K.E."/>
            <person name="Pendleton A.L."/>
            <person name="Shaikh M.A."/>
            <person name="Suttiyut T."/>
            <person name="Ogas R."/>
            <person name="Tomko P."/>
            <person name="Gavelis G."/>
            <person name="Widhalm J.R."/>
            <person name="Wisecaver J.H."/>
        </authorList>
    </citation>
    <scope>NUCLEOTIDE SEQUENCE</scope>
    <source>
        <strain evidence="1">ECLA1</strain>
    </source>
</reference>
<proteinExistence type="predicted"/>
<dbReference type="Proteomes" id="UP001283361">
    <property type="component" value="Unassembled WGS sequence"/>
</dbReference>
<gene>
    <name evidence="1" type="ORF">RRG08_045427</name>
</gene>
<dbReference type="AlphaFoldDB" id="A0AAE1E658"/>
<organism evidence="1 2">
    <name type="scientific">Elysia crispata</name>
    <name type="common">lettuce slug</name>
    <dbReference type="NCBI Taxonomy" id="231223"/>
    <lineage>
        <taxon>Eukaryota</taxon>
        <taxon>Metazoa</taxon>
        <taxon>Spiralia</taxon>
        <taxon>Lophotrochozoa</taxon>
        <taxon>Mollusca</taxon>
        <taxon>Gastropoda</taxon>
        <taxon>Heterobranchia</taxon>
        <taxon>Euthyneura</taxon>
        <taxon>Panpulmonata</taxon>
        <taxon>Sacoglossa</taxon>
        <taxon>Placobranchoidea</taxon>
        <taxon>Plakobranchidae</taxon>
        <taxon>Elysia</taxon>
    </lineage>
</organism>
<sequence>MATMGIFTSLDRFYSLSELSPTHSEITWPITADRGVAAARAGRGILISVTDTPALAPRVCVSPLTRRGATTWSPASTVIRTAWRVEATRIRSVASPDCMSHMTRHGAKLPL</sequence>
<comment type="caution">
    <text evidence="1">The sequence shown here is derived from an EMBL/GenBank/DDBJ whole genome shotgun (WGS) entry which is preliminary data.</text>
</comment>
<evidence type="ECO:0000313" key="1">
    <source>
        <dbReference type="EMBL" id="KAK3795437.1"/>
    </source>
</evidence>
<protein>
    <submittedName>
        <fullName evidence="1">Uncharacterized protein</fullName>
    </submittedName>
</protein>
<accession>A0AAE1E658</accession>
<dbReference type="EMBL" id="JAWDGP010001056">
    <property type="protein sequence ID" value="KAK3795437.1"/>
    <property type="molecule type" value="Genomic_DNA"/>
</dbReference>
<keyword evidence="2" id="KW-1185">Reference proteome</keyword>
<evidence type="ECO:0000313" key="2">
    <source>
        <dbReference type="Proteomes" id="UP001283361"/>
    </source>
</evidence>
<name>A0AAE1E658_9GAST</name>